<name>A0A0B7BC70_9EUPU</name>
<feature type="non-terminal residue" evidence="5">
    <location>
        <position position="1"/>
    </location>
</feature>
<sequence length="263" mass="30184">KNAMNGIETKDTQLIRILVSRSELDLPAIKAQYQILVGQDLRTDVEKETSGDYQKTLIKIIDKVGEVKPSSVMNEDPKTAEKKKPKSPEKEEEKLSKDKKQVVFVQEKSPQIKNKNNKEQEVKSEKKEKDKKDTDEKKGEDKKNKNPKKQEHKDEKQTEEKQKENEDNSINADDEDAVKLYKAMKGLGTTEDVIIEIITRNSNSERQALKNRYNELYKKNLVNDLESELSGEFKEVILSLMMPPVELDVYTLNKAMTGLGTNE</sequence>
<dbReference type="InterPro" id="IPR001464">
    <property type="entry name" value="Annexin"/>
</dbReference>
<feature type="region of interest" description="Disordered" evidence="4">
    <location>
        <begin position="69"/>
        <end position="174"/>
    </location>
</feature>
<gene>
    <name evidence="5" type="primary">ORF177752</name>
</gene>
<evidence type="ECO:0000256" key="4">
    <source>
        <dbReference type="SAM" id="MobiDB-lite"/>
    </source>
</evidence>
<dbReference type="AlphaFoldDB" id="A0A0B7BC70"/>
<protein>
    <recommendedName>
        <fullName evidence="6">Annexin</fullName>
    </recommendedName>
</protein>
<evidence type="ECO:0000256" key="2">
    <source>
        <dbReference type="ARBA" id="ARBA00022737"/>
    </source>
</evidence>
<evidence type="ECO:0008006" key="6">
    <source>
        <dbReference type="Google" id="ProtNLM"/>
    </source>
</evidence>
<dbReference type="GO" id="GO:0005509">
    <property type="term" value="F:calcium ion binding"/>
    <property type="evidence" value="ECO:0007669"/>
    <property type="project" value="InterPro"/>
</dbReference>
<dbReference type="PANTHER" id="PTHR10502">
    <property type="entry name" value="ANNEXIN"/>
    <property type="match status" value="1"/>
</dbReference>
<dbReference type="GO" id="GO:0005886">
    <property type="term" value="C:plasma membrane"/>
    <property type="evidence" value="ECO:0007669"/>
    <property type="project" value="TreeGrafter"/>
</dbReference>
<dbReference type="PANTHER" id="PTHR10502:SF102">
    <property type="entry name" value="ANNEXIN B11"/>
    <property type="match status" value="1"/>
</dbReference>
<dbReference type="Gene3D" id="1.10.220.10">
    <property type="entry name" value="Annexin"/>
    <property type="match status" value="2"/>
</dbReference>
<dbReference type="SUPFAM" id="SSF47874">
    <property type="entry name" value="Annexin"/>
    <property type="match status" value="2"/>
</dbReference>
<dbReference type="GO" id="GO:0005634">
    <property type="term" value="C:nucleus"/>
    <property type="evidence" value="ECO:0007669"/>
    <property type="project" value="TreeGrafter"/>
</dbReference>
<dbReference type="FunFam" id="1.10.220.10:FF:000001">
    <property type="entry name" value="Annexin"/>
    <property type="match status" value="1"/>
</dbReference>
<evidence type="ECO:0000256" key="3">
    <source>
        <dbReference type="ARBA" id="ARBA00023216"/>
    </source>
</evidence>
<proteinExistence type="inferred from homology"/>
<dbReference type="PRINTS" id="PR00196">
    <property type="entry name" value="ANNEXIN"/>
</dbReference>
<dbReference type="InterPro" id="IPR018502">
    <property type="entry name" value="Annexin_repeat"/>
</dbReference>
<reference evidence="5" key="1">
    <citation type="submission" date="2014-12" db="EMBL/GenBank/DDBJ databases">
        <title>Insight into the proteome of Arion vulgaris.</title>
        <authorList>
            <person name="Aradska J."/>
            <person name="Bulat T."/>
            <person name="Smidak R."/>
            <person name="Sarate P."/>
            <person name="Gangsoo J."/>
            <person name="Sialana F."/>
            <person name="Bilban M."/>
            <person name="Lubec G."/>
        </authorList>
    </citation>
    <scope>NUCLEOTIDE SEQUENCE</scope>
    <source>
        <tissue evidence="5">Skin</tissue>
    </source>
</reference>
<dbReference type="SMART" id="SM00335">
    <property type="entry name" value="ANX"/>
    <property type="match status" value="2"/>
</dbReference>
<accession>A0A0B7BC70</accession>
<keyword evidence="2" id="KW-0677">Repeat</keyword>
<comment type="similarity">
    <text evidence="1">Belongs to the annexin family.</text>
</comment>
<dbReference type="GO" id="GO:0005544">
    <property type="term" value="F:calcium-dependent phospholipid binding"/>
    <property type="evidence" value="ECO:0007669"/>
    <property type="project" value="InterPro"/>
</dbReference>
<dbReference type="GO" id="GO:0001786">
    <property type="term" value="F:phosphatidylserine binding"/>
    <property type="evidence" value="ECO:0007669"/>
    <property type="project" value="TreeGrafter"/>
</dbReference>
<dbReference type="GO" id="GO:0012506">
    <property type="term" value="C:vesicle membrane"/>
    <property type="evidence" value="ECO:0007669"/>
    <property type="project" value="TreeGrafter"/>
</dbReference>
<organism evidence="5">
    <name type="scientific">Arion vulgaris</name>
    <dbReference type="NCBI Taxonomy" id="1028688"/>
    <lineage>
        <taxon>Eukaryota</taxon>
        <taxon>Metazoa</taxon>
        <taxon>Spiralia</taxon>
        <taxon>Lophotrochozoa</taxon>
        <taxon>Mollusca</taxon>
        <taxon>Gastropoda</taxon>
        <taxon>Heterobranchia</taxon>
        <taxon>Euthyneura</taxon>
        <taxon>Panpulmonata</taxon>
        <taxon>Eupulmonata</taxon>
        <taxon>Stylommatophora</taxon>
        <taxon>Helicina</taxon>
        <taxon>Arionoidea</taxon>
        <taxon>Arionidae</taxon>
        <taxon>Arion</taxon>
    </lineage>
</organism>
<feature type="non-terminal residue" evidence="5">
    <location>
        <position position="263"/>
    </location>
</feature>
<dbReference type="Pfam" id="PF00191">
    <property type="entry name" value="Annexin"/>
    <property type="match status" value="2"/>
</dbReference>
<evidence type="ECO:0000256" key="1">
    <source>
        <dbReference type="ARBA" id="ARBA00007831"/>
    </source>
</evidence>
<evidence type="ECO:0000313" key="5">
    <source>
        <dbReference type="EMBL" id="CEK90628.1"/>
    </source>
</evidence>
<dbReference type="FunFam" id="1.10.220.10:FF:000005">
    <property type="entry name" value="Annexin"/>
    <property type="match status" value="1"/>
</dbReference>
<dbReference type="GO" id="GO:0005737">
    <property type="term" value="C:cytoplasm"/>
    <property type="evidence" value="ECO:0007669"/>
    <property type="project" value="TreeGrafter"/>
</dbReference>
<keyword evidence="3" id="KW-0041">Annexin</keyword>
<dbReference type="EMBL" id="HACG01043763">
    <property type="protein sequence ID" value="CEK90628.1"/>
    <property type="molecule type" value="Transcribed_RNA"/>
</dbReference>
<dbReference type="InterPro" id="IPR037104">
    <property type="entry name" value="Annexin_sf"/>
</dbReference>
<feature type="compositionally biased region" description="Basic and acidic residues" evidence="4">
    <location>
        <begin position="75"/>
        <end position="101"/>
    </location>
</feature>
<feature type="compositionally biased region" description="Basic and acidic residues" evidence="4">
    <location>
        <begin position="116"/>
        <end position="166"/>
    </location>
</feature>
<dbReference type="PROSITE" id="PS51897">
    <property type="entry name" value="ANNEXIN_2"/>
    <property type="match status" value="2"/>
</dbReference>